<name>A0ABS0BBL0_9GAMM</name>
<dbReference type="Proteomes" id="UP001429984">
    <property type="component" value="Unassembled WGS sequence"/>
</dbReference>
<proteinExistence type="predicted"/>
<sequence length="146" mass="14924">MNRKLLVLFVSLTTLTSACQPQPEPPAASAPEPASPTVSTTTEVAPAAAAPAPANASDARAFAGRFSGGGTTVELRGDGTFRLQEAGAGFDGTWTAEENGTRVRLDPNSKSEADRLYAVAGTDLQPLDAEGKAASASATLHREAAR</sequence>
<dbReference type="EMBL" id="JADLZT010000005">
    <property type="protein sequence ID" value="MBF6024374.1"/>
    <property type="molecule type" value="Genomic_DNA"/>
</dbReference>
<dbReference type="RefSeq" id="WP_194930981.1">
    <property type="nucleotide sequence ID" value="NZ_JADLZT010000005.1"/>
</dbReference>
<keyword evidence="2" id="KW-0732">Signal</keyword>
<gene>
    <name evidence="3" type="ORF">IU514_10060</name>
</gene>
<keyword evidence="4" id="KW-1185">Reference proteome</keyword>
<evidence type="ECO:0000313" key="4">
    <source>
        <dbReference type="Proteomes" id="UP001429984"/>
    </source>
</evidence>
<dbReference type="PROSITE" id="PS51257">
    <property type="entry name" value="PROKAR_LIPOPROTEIN"/>
    <property type="match status" value="1"/>
</dbReference>
<comment type="caution">
    <text evidence="3">The sequence shown here is derived from an EMBL/GenBank/DDBJ whole genome shotgun (WGS) entry which is preliminary data.</text>
</comment>
<protein>
    <submittedName>
        <fullName evidence="3">Copper resistance protein NlpE N-terminal domain-containing protein</fullName>
    </submittedName>
</protein>
<organism evidence="3 4">
    <name type="scientific">Lysobacter niastensis</name>
    <dbReference type="NCBI Taxonomy" id="380629"/>
    <lineage>
        <taxon>Bacteria</taxon>
        <taxon>Pseudomonadati</taxon>
        <taxon>Pseudomonadota</taxon>
        <taxon>Gammaproteobacteria</taxon>
        <taxon>Lysobacterales</taxon>
        <taxon>Lysobacteraceae</taxon>
        <taxon>Lysobacter</taxon>
    </lineage>
</organism>
<evidence type="ECO:0000313" key="3">
    <source>
        <dbReference type="EMBL" id="MBF6024374.1"/>
    </source>
</evidence>
<evidence type="ECO:0000256" key="1">
    <source>
        <dbReference type="SAM" id="MobiDB-lite"/>
    </source>
</evidence>
<feature type="chain" id="PRO_5046817958" evidence="2">
    <location>
        <begin position="20"/>
        <end position="146"/>
    </location>
</feature>
<evidence type="ECO:0000256" key="2">
    <source>
        <dbReference type="SAM" id="SignalP"/>
    </source>
</evidence>
<reference evidence="3 4" key="1">
    <citation type="submission" date="2020-11" db="EMBL/GenBank/DDBJ databases">
        <title>Draft Genome Sequence and Secondary Metabolite Biosynthetic Potential of the Lysobacter niastensis Type strain DSM 18481.</title>
        <authorList>
            <person name="Turrini P."/>
            <person name="Artuso I."/>
            <person name="Tescari M."/>
            <person name="Lugli G.A."/>
            <person name="Frangipani E."/>
            <person name="Ventura M."/>
            <person name="Visca P."/>
        </authorList>
    </citation>
    <scope>NUCLEOTIDE SEQUENCE [LARGE SCALE GENOMIC DNA]</scope>
    <source>
        <strain evidence="3 4">DSM 18481</strain>
    </source>
</reference>
<feature type="compositionally biased region" description="Low complexity" evidence="1">
    <location>
        <begin position="29"/>
        <end position="56"/>
    </location>
</feature>
<feature type="signal peptide" evidence="2">
    <location>
        <begin position="1"/>
        <end position="19"/>
    </location>
</feature>
<feature type="region of interest" description="Disordered" evidence="1">
    <location>
        <begin position="19"/>
        <end position="56"/>
    </location>
</feature>
<accession>A0ABS0BBL0</accession>